<gene>
    <name evidence="1" type="ORF">AWB79_01043</name>
</gene>
<name>A0A157ZJV5_9BURK</name>
<evidence type="ECO:0000313" key="2">
    <source>
        <dbReference type="Proteomes" id="UP000054851"/>
    </source>
</evidence>
<reference evidence="1" key="1">
    <citation type="submission" date="2016-01" db="EMBL/GenBank/DDBJ databases">
        <authorList>
            <person name="Peeters C."/>
        </authorList>
    </citation>
    <scope>NUCLEOTIDE SEQUENCE</scope>
    <source>
        <strain evidence="1">LMG 29322</strain>
    </source>
</reference>
<keyword evidence="2" id="KW-1185">Reference proteome</keyword>
<evidence type="ECO:0000313" key="1">
    <source>
        <dbReference type="EMBL" id="SAK45808.1"/>
    </source>
</evidence>
<dbReference type="RefSeq" id="WP_157695690.1">
    <property type="nucleotide sequence ID" value="NZ_FCOA02000002.1"/>
</dbReference>
<organism evidence="1 2">
    <name type="scientific">Caballeronia hypogeia</name>
    <dbReference type="NCBI Taxonomy" id="1777140"/>
    <lineage>
        <taxon>Bacteria</taxon>
        <taxon>Pseudomonadati</taxon>
        <taxon>Pseudomonadota</taxon>
        <taxon>Betaproteobacteria</taxon>
        <taxon>Burkholderiales</taxon>
        <taxon>Burkholderiaceae</taxon>
        <taxon>Caballeronia</taxon>
    </lineage>
</organism>
<dbReference type="AlphaFoldDB" id="A0A157ZJV5"/>
<accession>A0A157ZJV5</accession>
<protein>
    <submittedName>
        <fullName evidence="1">Uncharacterized protein</fullName>
    </submittedName>
</protein>
<proteinExistence type="predicted"/>
<sequence length="58" mass="6745">MSALAACVCGFWYLHINTETDANLYYVNNDPSPEHRDTKIPFADRIPDTVRARHNLYF</sequence>
<dbReference type="STRING" id="1777140.AWB79_01043"/>
<dbReference type="Proteomes" id="UP000054851">
    <property type="component" value="Unassembled WGS sequence"/>
</dbReference>
<comment type="caution">
    <text evidence="1">The sequence shown here is derived from an EMBL/GenBank/DDBJ whole genome shotgun (WGS) entry which is preliminary data.</text>
</comment>
<dbReference type="EMBL" id="FCOA02000002">
    <property type="protein sequence ID" value="SAK45808.1"/>
    <property type="molecule type" value="Genomic_DNA"/>
</dbReference>